<dbReference type="OrthoDB" id="4450538at2759"/>
<feature type="repeat" description="ANK" evidence="1">
    <location>
        <begin position="516"/>
        <end position="548"/>
    </location>
</feature>
<dbReference type="InterPro" id="IPR036770">
    <property type="entry name" value="Ankyrin_rpt-contain_sf"/>
</dbReference>
<comment type="caution">
    <text evidence="2">The sequence shown here is derived from an EMBL/GenBank/DDBJ whole genome shotgun (WGS) entry which is preliminary data.</text>
</comment>
<dbReference type="eggNOG" id="KOG4177">
    <property type="taxonomic scope" value="Eukaryota"/>
</dbReference>
<dbReference type="InterPro" id="IPR052391">
    <property type="entry name" value="E3_Ligase-Neurotoxin"/>
</dbReference>
<feature type="repeat" description="ANK" evidence="1">
    <location>
        <begin position="383"/>
        <end position="415"/>
    </location>
</feature>
<dbReference type="InterPro" id="IPR002110">
    <property type="entry name" value="Ankyrin_rpt"/>
</dbReference>
<evidence type="ECO:0000313" key="3">
    <source>
        <dbReference type="Proteomes" id="UP000190312"/>
    </source>
</evidence>
<dbReference type="Proteomes" id="UP000190312">
    <property type="component" value="Unassembled WGS sequence"/>
</dbReference>
<feature type="repeat" description="ANK" evidence="1">
    <location>
        <begin position="722"/>
        <end position="756"/>
    </location>
</feature>
<feature type="repeat" description="ANK" evidence="1">
    <location>
        <begin position="483"/>
        <end position="515"/>
    </location>
</feature>
<dbReference type="PANTHER" id="PTHR24133">
    <property type="entry name" value="ANKYRIN DOMAIN-CONTAINING"/>
    <property type="match status" value="1"/>
</dbReference>
<organism evidence="2 3">
    <name type="scientific">Aspergillus oryzae</name>
    <name type="common">Yellow koji mold</name>
    <dbReference type="NCBI Taxonomy" id="5062"/>
    <lineage>
        <taxon>Eukaryota</taxon>
        <taxon>Fungi</taxon>
        <taxon>Dikarya</taxon>
        <taxon>Ascomycota</taxon>
        <taxon>Pezizomycotina</taxon>
        <taxon>Eurotiomycetes</taxon>
        <taxon>Eurotiomycetidae</taxon>
        <taxon>Eurotiales</taxon>
        <taxon>Aspergillaceae</taxon>
        <taxon>Aspergillus</taxon>
        <taxon>Aspergillus subgen. Circumdati</taxon>
    </lineage>
</organism>
<dbReference type="PROSITE" id="PS50297">
    <property type="entry name" value="ANK_REP_REGION"/>
    <property type="match status" value="5"/>
</dbReference>
<dbReference type="EMBL" id="MKZY01000007">
    <property type="protein sequence ID" value="OOO07131.1"/>
    <property type="molecule type" value="Genomic_DNA"/>
</dbReference>
<protein>
    <submittedName>
        <fullName evidence="2">Ankyrin repeat-containing domain-containing protein</fullName>
    </submittedName>
</protein>
<dbReference type="PANTHER" id="PTHR24133:SF40">
    <property type="entry name" value="ANKYRIN REPEAT DOMAIN 44"/>
    <property type="match status" value="1"/>
</dbReference>
<dbReference type="SUPFAM" id="SSF48403">
    <property type="entry name" value="Ankyrin repeat"/>
    <property type="match status" value="2"/>
</dbReference>
<feature type="repeat" description="ANK" evidence="1">
    <location>
        <begin position="313"/>
        <end position="345"/>
    </location>
</feature>
<feature type="repeat" description="ANK" evidence="1">
    <location>
        <begin position="578"/>
        <end position="610"/>
    </location>
</feature>
<dbReference type="PROSITE" id="PS50088">
    <property type="entry name" value="ANK_REPEAT"/>
    <property type="match status" value="7"/>
</dbReference>
<dbReference type="VEuPathDB" id="FungiDB:AO090011000725"/>
<gene>
    <name evidence="2" type="ORF">OAory_01093340</name>
</gene>
<accession>A0A1S9DDF5</accession>
<reference evidence="2 3" key="1">
    <citation type="submission" date="2016-10" db="EMBL/GenBank/DDBJ databases">
        <title>Genome sequencing of Aspergillus oryzae BCC7051.</title>
        <authorList>
            <person name="Thammarongtham C."/>
            <person name="Vorapreeda T."/>
            <person name="Nookaew I."/>
            <person name="Srisuk T."/>
            <person name="Land M."/>
            <person name="Jeennor S."/>
            <person name="Laoteng K."/>
        </authorList>
    </citation>
    <scope>NUCLEOTIDE SEQUENCE [LARGE SCALE GENOMIC DNA]</scope>
    <source>
        <strain evidence="2 3">BCC7051</strain>
    </source>
</reference>
<dbReference type="Gene3D" id="1.25.40.20">
    <property type="entry name" value="Ankyrin repeat-containing domain"/>
    <property type="match status" value="3"/>
</dbReference>
<evidence type="ECO:0000256" key="1">
    <source>
        <dbReference type="PROSITE-ProRule" id="PRU00023"/>
    </source>
</evidence>
<feature type="repeat" description="ANK" evidence="1">
    <location>
        <begin position="346"/>
        <end position="378"/>
    </location>
</feature>
<dbReference type="Pfam" id="PF12796">
    <property type="entry name" value="Ank_2"/>
    <property type="match status" value="4"/>
</dbReference>
<dbReference type="SMART" id="SM00248">
    <property type="entry name" value="ANK"/>
    <property type="match status" value="14"/>
</dbReference>
<sequence length="868" mass="96806">MPTPLDLLYAIVEEALPPTIVFVIMSPSSRDRLLPSIQALLHSCARATILASEVQFEEDLSTSQDQTLAVLISLDLEIKRLLRQILQPIKLSIPLFTSALLGSTWALDLFERRLQLYRLSSYGRQYVSNSWTPLIETLQQYTMNLQILTGTSDSDSLDAVSDDRSLQRLFESQNNDVQQELEAQIRYEGQQWDGSLDTPGYLDVQQEYPPSTYATPPSSIIDGDIHDDLPAIPGPPLQAPNHLSKEQHYQAAAEHGREKERAKIYETLKTVWLPEREAPEKRWSHLVRAIKLDSVDGVNLLLDLGMDVNQRCENNLPLCLAAKHGRDRIVETLLERGAEIEKRSDYGSTALLSAAGAGHVSTIALLLNRKANTEARSTSPFHMGYTPLMRAVKSGHMRAIQVLVEGRACVATQSDAGESLLHVALQDGRKEIIEEVFRLKPPIGIADRNGNTELHVAATQGLVDASRRLVGQMRSLVRTANHKQEIPLHCAVIAGRRELVKLLLSEGASVEWPDKNGKTPLHLAVEAEYQEIVRLLLNANASPCTVDRDGKAPIHYAVDLSNKDIVQLLAENMPEDRNEETPLHYAVKSLNVEIVRVLLLHKAKANCKDRAGKVPLEYVMELPLSEEETAIHLIQEFLRSHEKGQSFTRKYGFPALSQAAREGRVPVLQTFCQHDPGLANEIPPADSGFEPPLHEAIKMGHSKSTEMLCRLPDIDKNILDHEGNTPLHQAIKNRRASPGLLAMLIRYGADKDRPHATTGLPPLHFAVQLQSLNEVKELLTAKADPEKRIEGEQCSCCKDDERHADMDSHCVLQAIPVQNRTHDYPLIKQALSQAILRSDRPRSVSAHGNTKRTKRSLYRIGPHIYIAA</sequence>
<evidence type="ECO:0000313" key="2">
    <source>
        <dbReference type="EMBL" id="OOO07131.1"/>
    </source>
</evidence>
<dbReference type="AlphaFoldDB" id="A0A1S9DDF5"/>
<name>A0A1S9DDF5_ASPOZ</name>
<proteinExistence type="predicted"/>
<keyword evidence="1" id="KW-0040">ANK repeat</keyword>